<dbReference type="GO" id="GO:0019441">
    <property type="term" value="P:L-tryptophan catabolic process to kynurenine"/>
    <property type="evidence" value="ECO:0007669"/>
    <property type="project" value="InterPro"/>
</dbReference>
<organism evidence="1 2">
    <name type="scientific">Exophiala oligosperma</name>
    <dbReference type="NCBI Taxonomy" id="215243"/>
    <lineage>
        <taxon>Eukaryota</taxon>
        <taxon>Fungi</taxon>
        <taxon>Dikarya</taxon>
        <taxon>Ascomycota</taxon>
        <taxon>Pezizomycotina</taxon>
        <taxon>Eurotiomycetes</taxon>
        <taxon>Chaetothyriomycetidae</taxon>
        <taxon>Chaetothyriales</taxon>
        <taxon>Herpotrichiellaceae</taxon>
        <taxon>Exophiala</taxon>
    </lineage>
</organism>
<dbReference type="Proteomes" id="UP000053342">
    <property type="component" value="Unassembled WGS sequence"/>
</dbReference>
<dbReference type="PANTHER" id="PTHR34861:SF10">
    <property type="entry name" value="CYCLASE"/>
    <property type="match status" value="1"/>
</dbReference>
<dbReference type="AlphaFoldDB" id="A0A0D2DZ51"/>
<reference evidence="1 2" key="1">
    <citation type="submission" date="2015-01" db="EMBL/GenBank/DDBJ databases">
        <title>The Genome Sequence of Exophiala oligosperma CBS72588.</title>
        <authorList>
            <consortium name="The Broad Institute Genomics Platform"/>
            <person name="Cuomo C."/>
            <person name="de Hoog S."/>
            <person name="Gorbushina A."/>
            <person name="Stielow B."/>
            <person name="Teixiera M."/>
            <person name="Abouelleil A."/>
            <person name="Chapman S.B."/>
            <person name="Priest M."/>
            <person name="Young S.K."/>
            <person name="Wortman J."/>
            <person name="Nusbaum C."/>
            <person name="Birren B."/>
        </authorList>
    </citation>
    <scope>NUCLEOTIDE SEQUENCE [LARGE SCALE GENOMIC DNA]</scope>
    <source>
        <strain evidence="1 2">CBS 72588</strain>
    </source>
</reference>
<evidence type="ECO:0000313" key="2">
    <source>
        <dbReference type="Proteomes" id="UP000053342"/>
    </source>
</evidence>
<protein>
    <submittedName>
        <fullName evidence="1">Uncharacterized protein</fullName>
    </submittedName>
</protein>
<gene>
    <name evidence="1" type="ORF">PV06_08024</name>
</gene>
<dbReference type="RefSeq" id="XP_016261070.1">
    <property type="nucleotide sequence ID" value="XM_016409316.1"/>
</dbReference>
<dbReference type="GO" id="GO:0004061">
    <property type="term" value="F:arylformamidase activity"/>
    <property type="evidence" value="ECO:0007669"/>
    <property type="project" value="InterPro"/>
</dbReference>
<sequence>MAASKFQFPEFDDLPAVEGQPQGCLWGFFDEDGSKDQLGSGFQDISYVEGSNLGRSALNLLTAEVVHTAAKEISCGLHVQLDWSMSNLDHPGFGRISIQHKIKNLAEHGFVGFDDEICFNTQTSSQWDSLKHVSTNP</sequence>
<dbReference type="VEuPathDB" id="FungiDB:PV06_08024"/>
<proteinExistence type="predicted"/>
<keyword evidence="2" id="KW-1185">Reference proteome</keyword>
<evidence type="ECO:0000313" key="1">
    <source>
        <dbReference type="EMBL" id="KIW40854.1"/>
    </source>
</evidence>
<name>A0A0D2DZ51_9EURO</name>
<dbReference type="EMBL" id="KN847338">
    <property type="protein sequence ID" value="KIW40854.1"/>
    <property type="molecule type" value="Genomic_DNA"/>
</dbReference>
<dbReference type="GeneID" id="27360098"/>
<dbReference type="PANTHER" id="PTHR34861">
    <property type="match status" value="1"/>
</dbReference>
<accession>A0A0D2DZ51</accession>
<dbReference type="HOGENOM" id="CLU_1865130_0_0_1"/>
<dbReference type="OrthoDB" id="5396at2759"/>
<dbReference type="InterPro" id="IPR037175">
    <property type="entry name" value="KFase_sf"/>
</dbReference>
<dbReference type="Gene3D" id="3.50.30.50">
    <property type="entry name" value="Putative cyclase"/>
    <property type="match status" value="1"/>
</dbReference>